<dbReference type="SUPFAM" id="SSF50494">
    <property type="entry name" value="Trypsin-like serine proteases"/>
    <property type="match status" value="1"/>
</dbReference>
<keyword evidence="3" id="KW-0325">Glycoprotein</keyword>
<keyword evidence="2" id="KW-1015">Disulfide bond</keyword>
<feature type="compositionally biased region" description="Polar residues" evidence="6">
    <location>
        <begin position="123"/>
        <end position="151"/>
    </location>
</feature>
<feature type="domain" description="Peptidase S1" evidence="7">
    <location>
        <begin position="191"/>
        <end position="441"/>
    </location>
</feature>
<dbReference type="Proteomes" id="UP001378592">
    <property type="component" value="Unassembled WGS sequence"/>
</dbReference>
<dbReference type="AlphaFoldDB" id="A0AAN9ZFP9"/>
<comment type="caution">
    <text evidence="8">The sequence shown here is derived from an EMBL/GenBank/DDBJ whole genome shotgun (WGS) entry which is preliminary data.</text>
</comment>
<dbReference type="InterPro" id="IPR001314">
    <property type="entry name" value="Peptidase_S1A"/>
</dbReference>
<keyword evidence="5" id="KW-0645">Protease</keyword>
<dbReference type="Pfam" id="PF00089">
    <property type="entry name" value="Trypsin"/>
    <property type="match status" value="1"/>
</dbReference>
<keyword evidence="5" id="KW-0720">Serine protease</keyword>
<dbReference type="PROSITE" id="PS00135">
    <property type="entry name" value="TRYPSIN_SER"/>
    <property type="match status" value="1"/>
</dbReference>
<dbReference type="FunFam" id="2.40.10.10:FF:000028">
    <property type="entry name" value="Serine protease easter"/>
    <property type="match status" value="1"/>
</dbReference>
<comment type="similarity">
    <text evidence="4">Belongs to the peptidase S1 family. CLIP subfamily.</text>
</comment>
<dbReference type="InterPro" id="IPR043504">
    <property type="entry name" value="Peptidase_S1_PA_chymotrypsin"/>
</dbReference>
<keyword evidence="5" id="KW-0378">Hydrolase</keyword>
<name>A0AAN9ZFP9_9ORTH</name>
<dbReference type="InterPro" id="IPR051487">
    <property type="entry name" value="Ser/Thr_Proteases_Immune/Dev"/>
</dbReference>
<evidence type="ECO:0000313" key="8">
    <source>
        <dbReference type="EMBL" id="KAK7873676.1"/>
    </source>
</evidence>
<dbReference type="InterPro" id="IPR001254">
    <property type="entry name" value="Trypsin_dom"/>
</dbReference>
<evidence type="ECO:0000256" key="6">
    <source>
        <dbReference type="SAM" id="MobiDB-lite"/>
    </source>
</evidence>
<evidence type="ECO:0000256" key="4">
    <source>
        <dbReference type="ARBA" id="ARBA00024195"/>
    </source>
</evidence>
<gene>
    <name evidence="8" type="ORF">R5R35_013214</name>
</gene>
<feature type="compositionally biased region" description="Low complexity" evidence="6">
    <location>
        <begin position="152"/>
        <end position="178"/>
    </location>
</feature>
<evidence type="ECO:0000313" key="9">
    <source>
        <dbReference type="Proteomes" id="UP001378592"/>
    </source>
</evidence>
<dbReference type="PROSITE" id="PS50240">
    <property type="entry name" value="TRYPSIN_DOM"/>
    <property type="match status" value="1"/>
</dbReference>
<feature type="region of interest" description="Disordered" evidence="6">
    <location>
        <begin position="84"/>
        <end position="178"/>
    </location>
</feature>
<dbReference type="PRINTS" id="PR00722">
    <property type="entry name" value="CHYMOTRYPSIN"/>
</dbReference>
<reference evidence="8 9" key="1">
    <citation type="submission" date="2024-03" db="EMBL/GenBank/DDBJ databases">
        <title>The genome assembly and annotation of the cricket Gryllus longicercus Weissman &amp; Gray.</title>
        <authorList>
            <person name="Szrajer S."/>
            <person name="Gray D."/>
            <person name="Ylla G."/>
        </authorList>
    </citation>
    <scope>NUCLEOTIDE SEQUENCE [LARGE SCALE GENOMIC DNA]</scope>
    <source>
        <strain evidence="8">DAG 2021-001</strain>
        <tissue evidence="8">Whole body minus gut</tissue>
    </source>
</reference>
<sequence length="444" mass="48611">MSLHLVPSTATRQFFPGSDGRLETMRSATRQARRLWCLGMAVLAAGVLRVSAQEEPADAGPTLQRAQRQWNDWMLEKFYFKDDDESDYDSSDDSDEDVNGRWGDGDAVWQQQQRRQWEWQPPSRGSQFRPQPPSRGSQFRPQPPSRGSQFRPQPGWAWSPAGAAARPKAGGEAAAAAGGPRCGVTIEVPRIIHGKEALRGEFPWQAALVYERDGQKSTYCGGALIHPRFVLTAAHCFDPKVIKGYRLMEVRLGLLNQKMVDQQARSLAPDKQIPHPNYRGGYTAQRVRNQDDIALLRLAQPAPYTEFIRPVCLPDSKGNRLTSKGISSPMVVAGWGLTESGVFSDNLLFARVPPVDPAACGQKLNIKVPATQLCAGGNVTDTCNGDSGGPLVQANENDAGDMVFEVVALVSFGPVVCGTPGLPAGYTRVAPYRAWIDQTIREQG</sequence>
<feature type="compositionally biased region" description="Low complexity" evidence="6">
    <location>
        <begin position="109"/>
        <end position="120"/>
    </location>
</feature>
<evidence type="ECO:0000256" key="2">
    <source>
        <dbReference type="ARBA" id="ARBA00023157"/>
    </source>
</evidence>
<dbReference type="PROSITE" id="PS00134">
    <property type="entry name" value="TRYPSIN_HIS"/>
    <property type="match status" value="1"/>
</dbReference>
<dbReference type="InterPro" id="IPR018114">
    <property type="entry name" value="TRYPSIN_HIS"/>
</dbReference>
<dbReference type="InterPro" id="IPR009003">
    <property type="entry name" value="Peptidase_S1_PA"/>
</dbReference>
<dbReference type="GO" id="GO:0004252">
    <property type="term" value="F:serine-type endopeptidase activity"/>
    <property type="evidence" value="ECO:0007669"/>
    <property type="project" value="InterPro"/>
</dbReference>
<dbReference type="PANTHER" id="PTHR24256">
    <property type="entry name" value="TRYPTASE-RELATED"/>
    <property type="match status" value="1"/>
</dbReference>
<evidence type="ECO:0000256" key="3">
    <source>
        <dbReference type="ARBA" id="ARBA00023180"/>
    </source>
</evidence>
<evidence type="ECO:0000256" key="5">
    <source>
        <dbReference type="RuleBase" id="RU363034"/>
    </source>
</evidence>
<protein>
    <recommendedName>
        <fullName evidence="7">Peptidase S1 domain-containing protein</fullName>
    </recommendedName>
</protein>
<organism evidence="8 9">
    <name type="scientific">Gryllus longicercus</name>
    <dbReference type="NCBI Taxonomy" id="2509291"/>
    <lineage>
        <taxon>Eukaryota</taxon>
        <taxon>Metazoa</taxon>
        <taxon>Ecdysozoa</taxon>
        <taxon>Arthropoda</taxon>
        <taxon>Hexapoda</taxon>
        <taxon>Insecta</taxon>
        <taxon>Pterygota</taxon>
        <taxon>Neoptera</taxon>
        <taxon>Polyneoptera</taxon>
        <taxon>Orthoptera</taxon>
        <taxon>Ensifera</taxon>
        <taxon>Gryllidea</taxon>
        <taxon>Grylloidea</taxon>
        <taxon>Gryllidae</taxon>
        <taxon>Gryllinae</taxon>
        <taxon>Gryllus</taxon>
    </lineage>
</organism>
<accession>A0AAN9ZFP9</accession>
<evidence type="ECO:0000259" key="7">
    <source>
        <dbReference type="PROSITE" id="PS50240"/>
    </source>
</evidence>
<dbReference type="SMART" id="SM00020">
    <property type="entry name" value="Tryp_SPc"/>
    <property type="match status" value="1"/>
</dbReference>
<keyword evidence="9" id="KW-1185">Reference proteome</keyword>
<proteinExistence type="inferred from homology"/>
<keyword evidence="1" id="KW-0732">Signal</keyword>
<dbReference type="CDD" id="cd00190">
    <property type="entry name" value="Tryp_SPc"/>
    <property type="match status" value="1"/>
</dbReference>
<dbReference type="GO" id="GO:0006508">
    <property type="term" value="P:proteolysis"/>
    <property type="evidence" value="ECO:0007669"/>
    <property type="project" value="UniProtKB-KW"/>
</dbReference>
<feature type="compositionally biased region" description="Acidic residues" evidence="6">
    <location>
        <begin position="84"/>
        <end position="97"/>
    </location>
</feature>
<dbReference type="EMBL" id="JAZDUA010000010">
    <property type="protein sequence ID" value="KAK7873676.1"/>
    <property type="molecule type" value="Genomic_DNA"/>
</dbReference>
<dbReference type="InterPro" id="IPR033116">
    <property type="entry name" value="TRYPSIN_SER"/>
</dbReference>
<evidence type="ECO:0000256" key="1">
    <source>
        <dbReference type="ARBA" id="ARBA00022729"/>
    </source>
</evidence>
<dbReference type="Gene3D" id="2.40.10.10">
    <property type="entry name" value="Trypsin-like serine proteases"/>
    <property type="match status" value="2"/>
</dbReference>